<feature type="region of interest" description="Disordered" evidence="1">
    <location>
        <begin position="49"/>
        <end position="86"/>
    </location>
</feature>
<evidence type="ECO:0000256" key="1">
    <source>
        <dbReference type="SAM" id="MobiDB-lite"/>
    </source>
</evidence>
<reference evidence="2" key="1">
    <citation type="submission" date="2023-03" db="EMBL/GenBank/DDBJ databases">
        <title>Massive genome expansion in bonnet fungi (Mycena s.s.) driven by repeated elements and novel gene families across ecological guilds.</title>
        <authorList>
            <consortium name="Lawrence Berkeley National Laboratory"/>
            <person name="Harder C.B."/>
            <person name="Miyauchi S."/>
            <person name="Viragh M."/>
            <person name="Kuo A."/>
            <person name="Thoen E."/>
            <person name="Andreopoulos B."/>
            <person name="Lu D."/>
            <person name="Skrede I."/>
            <person name="Drula E."/>
            <person name="Henrissat B."/>
            <person name="Morin E."/>
            <person name="Kohler A."/>
            <person name="Barry K."/>
            <person name="LaButti K."/>
            <person name="Morin E."/>
            <person name="Salamov A."/>
            <person name="Lipzen A."/>
            <person name="Mereny Z."/>
            <person name="Hegedus B."/>
            <person name="Baldrian P."/>
            <person name="Stursova M."/>
            <person name="Weitz H."/>
            <person name="Taylor A."/>
            <person name="Grigoriev I.V."/>
            <person name="Nagy L.G."/>
            <person name="Martin F."/>
            <person name="Kauserud H."/>
        </authorList>
    </citation>
    <scope>NUCLEOTIDE SEQUENCE</scope>
    <source>
        <strain evidence="2">CBHHK200</strain>
    </source>
</reference>
<evidence type="ECO:0000313" key="3">
    <source>
        <dbReference type="Proteomes" id="UP001218188"/>
    </source>
</evidence>
<accession>A0AAD6TGS7</accession>
<keyword evidence="3" id="KW-1185">Reference proteome</keyword>
<proteinExistence type="predicted"/>
<dbReference type="Proteomes" id="UP001218188">
    <property type="component" value="Unassembled WGS sequence"/>
</dbReference>
<protein>
    <submittedName>
        <fullName evidence="2">Uncharacterized protein</fullName>
    </submittedName>
</protein>
<sequence length="185" mass="18811">MTNQSRSSSQPAALAAQLAPASLTSGLLVFMPFAIPVFTFSPAAFSAPTQPAVTPAPAPRTTASSTSAPGTNDTVPPPPPTRAPAGAGLPAPLIALLRGAEGPFLANEVFSETPTEALLPIEEEVPAAEWYAITRGRFVGVVDQFALGEVAIAGVAGSARKSYTTQGLALNAFNRALTWGGVQVA</sequence>
<gene>
    <name evidence="2" type="ORF">C8F04DRAFT_1248540</name>
</gene>
<evidence type="ECO:0000313" key="2">
    <source>
        <dbReference type="EMBL" id="KAJ7046291.1"/>
    </source>
</evidence>
<organism evidence="2 3">
    <name type="scientific">Mycena alexandri</name>
    <dbReference type="NCBI Taxonomy" id="1745969"/>
    <lineage>
        <taxon>Eukaryota</taxon>
        <taxon>Fungi</taxon>
        <taxon>Dikarya</taxon>
        <taxon>Basidiomycota</taxon>
        <taxon>Agaricomycotina</taxon>
        <taxon>Agaricomycetes</taxon>
        <taxon>Agaricomycetidae</taxon>
        <taxon>Agaricales</taxon>
        <taxon>Marasmiineae</taxon>
        <taxon>Mycenaceae</taxon>
        <taxon>Mycena</taxon>
    </lineage>
</organism>
<feature type="compositionally biased region" description="Low complexity" evidence="1">
    <location>
        <begin position="49"/>
        <end position="71"/>
    </location>
</feature>
<name>A0AAD6TGS7_9AGAR</name>
<comment type="caution">
    <text evidence="2">The sequence shown here is derived from an EMBL/GenBank/DDBJ whole genome shotgun (WGS) entry which is preliminary data.</text>
</comment>
<dbReference type="AlphaFoldDB" id="A0AAD6TGS7"/>
<dbReference type="EMBL" id="JARJCM010000003">
    <property type="protein sequence ID" value="KAJ7046291.1"/>
    <property type="molecule type" value="Genomic_DNA"/>
</dbReference>